<evidence type="ECO:0000259" key="4">
    <source>
        <dbReference type="Pfam" id="PF00881"/>
    </source>
</evidence>
<evidence type="ECO:0000313" key="6">
    <source>
        <dbReference type="Proteomes" id="UP000005442"/>
    </source>
</evidence>
<dbReference type="PANTHER" id="PTHR23026:SF90">
    <property type="entry name" value="IODOTYROSINE DEIODINASE 1"/>
    <property type="match status" value="1"/>
</dbReference>
<dbReference type="RefSeq" id="WP_014214154.1">
    <property type="nucleotide sequence ID" value="NC_016604.1"/>
</dbReference>
<keyword evidence="6" id="KW-1185">Reference proteome</keyword>
<accession>G8RQF1</accession>
<dbReference type="OrthoDB" id="9798230at2"/>
<organism evidence="5 6">
    <name type="scientific">Mycolicibacterium rhodesiae (strain NBB3)</name>
    <name type="common">Mycobacterium rhodesiae</name>
    <dbReference type="NCBI Taxonomy" id="710685"/>
    <lineage>
        <taxon>Bacteria</taxon>
        <taxon>Bacillati</taxon>
        <taxon>Actinomycetota</taxon>
        <taxon>Actinomycetes</taxon>
        <taxon>Mycobacteriales</taxon>
        <taxon>Mycobacteriaceae</taxon>
        <taxon>Mycolicibacterium</taxon>
    </lineage>
</organism>
<gene>
    <name evidence="5" type="ordered locus">MycrhN_5955</name>
</gene>
<dbReference type="GO" id="GO:0016491">
    <property type="term" value="F:oxidoreductase activity"/>
    <property type="evidence" value="ECO:0007669"/>
    <property type="project" value="UniProtKB-KW"/>
</dbReference>
<proteinExistence type="predicted"/>
<dbReference type="SUPFAM" id="SSF55469">
    <property type="entry name" value="FMN-dependent nitroreductase-like"/>
    <property type="match status" value="1"/>
</dbReference>
<dbReference type="EMBL" id="CP003169">
    <property type="protein sequence ID" value="AEV76417.1"/>
    <property type="molecule type" value="Genomic_DNA"/>
</dbReference>
<dbReference type="InterPro" id="IPR000415">
    <property type="entry name" value="Nitroreductase-like"/>
</dbReference>
<dbReference type="PATRIC" id="fig|710685.3.peg.5980"/>
<dbReference type="HOGENOM" id="CLU_070764_9_1_11"/>
<sequence>MDAHVSDLTKAIEERRSIRMFLRDKPVPRDLLDEALALAMRAPSNSNIQPWRLFLATGPRRDKLVEALLERASRGYPATVGLPQSFSALRSEIGALVYGSMGIARDDSEGRRMAQLRNWEFFRAPVAGVVCMHRDLGPADSLAVGMFLQTLVLALTERGLGTCLQVSIAHFPDVLREQLDIPDDLQIICGLAVGYADPEFAANQLRTPRNPVGENVVFLDG</sequence>
<feature type="domain" description="Nitroreductase" evidence="4">
    <location>
        <begin position="12"/>
        <end position="195"/>
    </location>
</feature>
<dbReference type="Pfam" id="PF00881">
    <property type="entry name" value="Nitroreductase"/>
    <property type="match status" value="1"/>
</dbReference>
<dbReference type="STRING" id="710685.MycrhN_5955"/>
<dbReference type="InterPro" id="IPR029479">
    <property type="entry name" value="Nitroreductase"/>
</dbReference>
<keyword evidence="2" id="KW-0288">FMN</keyword>
<dbReference type="CDD" id="cd02136">
    <property type="entry name" value="PnbA_NfnB-like"/>
    <property type="match status" value="1"/>
</dbReference>
<dbReference type="PANTHER" id="PTHR23026">
    <property type="entry name" value="NADPH NITROREDUCTASE"/>
    <property type="match status" value="1"/>
</dbReference>
<dbReference type="InterPro" id="IPR050627">
    <property type="entry name" value="Nitroreductase/BluB"/>
</dbReference>
<evidence type="ECO:0000256" key="3">
    <source>
        <dbReference type="ARBA" id="ARBA00023002"/>
    </source>
</evidence>
<dbReference type="KEGG" id="mrh:MycrhN_5955"/>
<dbReference type="AlphaFoldDB" id="G8RQF1"/>
<evidence type="ECO:0000256" key="1">
    <source>
        <dbReference type="ARBA" id="ARBA00022630"/>
    </source>
</evidence>
<dbReference type="Gene3D" id="3.40.109.10">
    <property type="entry name" value="NADH Oxidase"/>
    <property type="match status" value="1"/>
</dbReference>
<keyword evidence="3" id="KW-0560">Oxidoreductase</keyword>
<reference evidence="5 6" key="1">
    <citation type="submission" date="2011-12" db="EMBL/GenBank/DDBJ databases">
        <title>Complete sequence of Mycobacterium rhodesiae NBB3.</title>
        <authorList>
            <consortium name="US DOE Joint Genome Institute"/>
            <person name="Lucas S."/>
            <person name="Han J."/>
            <person name="Lapidus A."/>
            <person name="Cheng J.-F."/>
            <person name="Goodwin L."/>
            <person name="Pitluck S."/>
            <person name="Peters L."/>
            <person name="Mikhailova N."/>
            <person name="Gu W."/>
            <person name="Detter J.C."/>
            <person name="Han C."/>
            <person name="Tapia R."/>
            <person name="Land M."/>
            <person name="Hauser L."/>
            <person name="Kyrpides N."/>
            <person name="Ivanova N."/>
            <person name="Pagani I."/>
            <person name="Mattes T."/>
            <person name="Holmes A."/>
            <person name="Rutledge P."/>
            <person name="Paulsen I."/>
            <person name="Coleman N."/>
            <person name="Woyke T."/>
        </authorList>
    </citation>
    <scope>NUCLEOTIDE SEQUENCE [LARGE SCALE GENOMIC DNA]</scope>
    <source>
        <strain evidence="5 6">NBB3</strain>
    </source>
</reference>
<evidence type="ECO:0000313" key="5">
    <source>
        <dbReference type="EMBL" id="AEV76417.1"/>
    </source>
</evidence>
<protein>
    <submittedName>
        <fullName evidence="5">Nitroreductase</fullName>
    </submittedName>
</protein>
<evidence type="ECO:0000256" key="2">
    <source>
        <dbReference type="ARBA" id="ARBA00022643"/>
    </source>
</evidence>
<keyword evidence="1" id="KW-0285">Flavoprotein</keyword>
<dbReference type="Proteomes" id="UP000005442">
    <property type="component" value="Chromosome"/>
</dbReference>
<dbReference type="eggNOG" id="COG0778">
    <property type="taxonomic scope" value="Bacteria"/>
</dbReference>
<name>G8RQF1_MYCRN</name>